<dbReference type="Proteomes" id="UP000263012">
    <property type="component" value="Chromosome"/>
</dbReference>
<accession>A0A343TMQ4</accession>
<dbReference type="AlphaFoldDB" id="A0A343TMQ4"/>
<proteinExistence type="predicted"/>
<dbReference type="KEGG" id="hdf:AArcSl_2761"/>
<dbReference type="Pfam" id="PF23430">
    <property type="entry name" value="DUF7117"/>
    <property type="match status" value="2"/>
</dbReference>
<evidence type="ECO:0000313" key="1">
    <source>
        <dbReference type="EMBL" id="AUX10376.1"/>
    </source>
</evidence>
<protein>
    <recommendedName>
        <fullName evidence="3">TFIIB-type zinc ribbon-containing protein</fullName>
    </recommendedName>
</protein>
<organism evidence="1 2">
    <name type="scientific">Halalkaliarchaeum desulfuricum</name>
    <dbReference type="NCBI Taxonomy" id="2055893"/>
    <lineage>
        <taxon>Archaea</taxon>
        <taxon>Methanobacteriati</taxon>
        <taxon>Methanobacteriota</taxon>
        <taxon>Stenosarchaea group</taxon>
        <taxon>Halobacteria</taxon>
        <taxon>Halobacteriales</taxon>
        <taxon>Haloferacaceae</taxon>
        <taxon>Halalkaliarchaeum</taxon>
    </lineage>
</organism>
<evidence type="ECO:0000313" key="2">
    <source>
        <dbReference type="Proteomes" id="UP000263012"/>
    </source>
</evidence>
<keyword evidence="2" id="KW-1185">Reference proteome</keyword>
<evidence type="ECO:0008006" key="3">
    <source>
        <dbReference type="Google" id="ProtNLM"/>
    </source>
</evidence>
<dbReference type="GeneID" id="37879118"/>
<sequence>MKVRGERECTDCGTRWSYYDTGEVACPDCGSLRSVGVERERRRHTDAPATLDLTRFREAVADAEPTRGTDADLEGIDEIAADLGSTLREYLRKRGFIRGGELLELDDTYLAARELLEVVDAYRRLREPDEAASLYVLELLEGADDGERPGTDAVPAQLAPARGLAVATVVEAYRDELVTYLGDLEEGAAFGGDTSAEEVADATDATDDTDVTTVLGKLRDRTKRVRALEGDVDPAEAETLVDAAREIGAYLREDDLDALARAHDRLADVV</sequence>
<name>A0A343TMQ4_9EURY</name>
<gene>
    <name evidence="1" type="ORF">AArcSl_2761</name>
</gene>
<dbReference type="InterPro" id="IPR055541">
    <property type="entry name" value="DUF7117"/>
</dbReference>
<reference evidence="2" key="1">
    <citation type="submission" date="2017-11" db="EMBL/GenBank/DDBJ databases">
        <title>Phenotypic and genomic properties of facultatively anaerobic sulfur-reducing natronoarchaea from hypersaline soda lakes.</title>
        <authorList>
            <person name="Sorokin D.Y."/>
            <person name="Kublanov I.V."/>
            <person name="Roman P."/>
            <person name="Sinninghe Damste J.S."/>
            <person name="Golyshin P.N."/>
            <person name="Rojo D."/>
            <person name="Ciordia S."/>
            <person name="Mena M.D.C."/>
            <person name="Ferrer M."/>
            <person name="Messina E."/>
            <person name="Smedile F."/>
            <person name="La Spada G."/>
            <person name="La Cono V."/>
            <person name="Yakimov M.M."/>
        </authorList>
    </citation>
    <scope>NUCLEOTIDE SEQUENCE [LARGE SCALE GENOMIC DNA]</scope>
    <source>
        <strain evidence="2">AArc-Sl</strain>
    </source>
</reference>
<dbReference type="EMBL" id="CP025066">
    <property type="protein sequence ID" value="AUX10376.1"/>
    <property type="molecule type" value="Genomic_DNA"/>
</dbReference>
<dbReference type="RefSeq" id="WP_119820541.1">
    <property type="nucleotide sequence ID" value="NZ_CP025066.1"/>
</dbReference>
<dbReference type="OrthoDB" id="341613at2157"/>